<keyword evidence="5" id="KW-1185">Reference proteome</keyword>
<dbReference type="Pfam" id="PF24436">
    <property type="entry name" value="INTS7_N"/>
    <property type="match status" value="1"/>
</dbReference>
<reference evidence="4 5" key="1">
    <citation type="submission" date="2021-05" db="EMBL/GenBank/DDBJ databases">
        <authorList>
            <person name="Zahm M."/>
            <person name="Klopp C."/>
            <person name="Cabau C."/>
            <person name="Kuhl H."/>
            <person name="Suciu R."/>
            <person name="Ciorpac M."/>
            <person name="Holostenco D."/>
            <person name="Gessner J."/>
            <person name="Wuertz S."/>
            <person name="Hohne C."/>
            <person name="Stock M."/>
            <person name="Gislard M."/>
            <person name="Lluch J."/>
            <person name="Milhes M."/>
            <person name="Lampietro C."/>
            <person name="Lopez Roques C."/>
            <person name="Donnadieu C."/>
            <person name="Du K."/>
            <person name="Schartl M."/>
            <person name="Guiguen Y."/>
        </authorList>
    </citation>
    <scope>NUCLEOTIDE SEQUENCE [LARGE SCALE GENOMIC DNA]</scope>
    <source>
        <strain evidence="4">Hh-F2</strain>
        <tissue evidence="4">Blood</tissue>
    </source>
</reference>
<protein>
    <submittedName>
        <fullName evidence="4">Integrator complex subunit 7</fullName>
    </submittedName>
</protein>
<dbReference type="Proteomes" id="UP001369086">
    <property type="component" value="Unassembled WGS sequence"/>
</dbReference>
<gene>
    <name evidence="4" type="ORF">HHUSO_G7909</name>
</gene>
<proteinExistence type="inferred from homology"/>
<evidence type="ECO:0000259" key="3">
    <source>
        <dbReference type="Pfam" id="PF24436"/>
    </source>
</evidence>
<feature type="region of interest" description="Disordered" evidence="2">
    <location>
        <begin position="184"/>
        <end position="218"/>
    </location>
</feature>
<dbReference type="SUPFAM" id="SSF48371">
    <property type="entry name" value="ARM repeat"/>
    <property type="match status" value="1"/>
</dbReference>
<dbReference type="InterPro" id="IPR033060">
    <property type="entry name" value="INTS7"/>
</dbReference>
<feature type="domain" description="Integrator complex subunit 7 N-terminal" evidence="3">
    <location>
        <begin position="26"/>
        <end position="135"/>
    </location>
</feature>
<comment type="similarity">
    <text evidence="1">Belongs to the Integrator subunit 7 family.</text>
</comment>
<evidence type="ECO:0000256" key="2">
    <source>
        <dbReference type="SAM" id="MobiDB-lite"/>
    </source>
</evidence>
<feature type="compositionally biased region" description="Polar residues" evidence="2">
    <location>
        <begin position="192"/>
        <end position="201"/>
    </location>
</feature>
<evidence type="ECO:0000313" key="5">
    <source>
        <dbReference type="Proteomes" id="UP001369086"/>
    </source>
</evidence>
<name>A0ABR0ZVT7_HUSHU</name>
<organism evidence="4 5">
    <name type="scientific">Huso huso</name>
    <name type="common">Beluga</name>
    <name type="synonym">Acipenser huso</name>
    <dbReference type="NCBI Taxonomy" id="61971"/>
    <lineage>
        <taxon>Eukaryota</taxon>
        <taxon>Metazoa</taxon>
        <taxon>Chordata</taxon>
        <taxon>Craniata</taxon>
        <taxon>Vertebrata</taxon>
        <taxon>Euteleostomi</taxon>
        <taxon>Actinopterygii</taxon>
        <taxon>Chondrostei</taxon>
        <taxon>Acipenseriformes</taxon>
        <taxon>Acipenseridae</taxon>
        <taxon>Huso</taxon>
    </lineage>
</organism>
<evidence type="ECO:0000313" key="4">
    <source>
        <dbReference type="EMBL" id="KAK6488932.1"/>
    </source>
</evidence>
<dbReference type="InterPro" id="IPR016024">
    <property type="entry name" value="ARM-type_fold"/>
</dbReference>
<dbReference type="PANTHER" id="PTHR13322">
    <property type="entry name" value="C1ORF73 PROTEIN"/>
    <property type="match status" value="1"/>
</dbReference>
<sequence>MTLPNTARSFFSEGYGEQELDANSALMELDKRLRSGKLGEQCEAVVRFPRLFQKSPFPILINAAFLKLADIFRLGNNFLRLCMLKVTQQSEKHLEKILNVDEFVKRIFSVIIHSNDPVARAITLRMLGSMASIFQRGRTHTTVFARAWTLMITWRSKLLFMLLPASPLTPTFTALLEGRPQESREEAVCSRSEISGKQGTPSVDKREHSGNAAASSRPSDLIKLTQECCYHSNRAVAAQGVTVWSNIAISCMEKELMAVEQDPVFGLESLLLMCSLDDSASTDFNVFNIFC</sequence>
<accession>A0ABR0ZVT7</accession>
<comment type="caution">
    <text evidence="4">The sequence shown here is derived from an EMBL/GenBank/DDBJ whole genome shotgun (WGS) entry which is preliminary data.</text>
</comment>
<dbReference type="PANTHER" id="PTHR13322:SF2">
    <property type="entry name" value="INTEGRATOR COMPLEX SUBUNIT 7"/>
    <property type="match status" value="1"/>
</dbReference>
<dbReference type="EMBL" id="JAHFZB010000006">
    <property type="protein sequence ID" value="KAK6488932.1"/>
    <property type="molecule type" value="Genomic_DNA"/>
</dbReference>
<evidence type="ECO:0000256" key="1">
    <source>
        <dbReference type="ARBA" id="ARBA00008565"/>
    </source>
</evidence>
<dbReference type="InterPro" id="IPR056516">
    <property type="entry name" value="INTS7_N"/>
</dbReference>